<dbReference type="InterPro" id="IPR015943">
    <property type="entry name" value="WD40/YVTN_repeat-like_dom_sf"/>
</dbReference>
<dbReference type="GO" id="GO:0030687">
    <property type="term" value="C:preribosome, large subunit precursor"/>
    <property type="evidence" value="ECO:0007669"/>
    <property type="project" value="UniProtKB-UniRule"/>
</dbReference>
<evidence type="ECO:0000256" key="3">
    <source>
        <dbReference type="ARBA" id="ARBA00022574"/>
    </source>
</evidence>
<evidence type="ECO:0000256" key="2">
    <source>
        <dbReference type="ARBA" id="ARBA00022552"/>
    </source>
</evidence>
<feature type="repeat" description="WD" evidence="8">
    <location>
        <begin position="420"/>
        <end position="461"/>
    </location>
</feature>
<protein>
    <recommendedName>
        <fullName evidence="7">Ribosome biogenesis protein BOP1 homolog</fullName>
    </recommendedName>
</protein>
<dbReference type="InterPro" id="IPR019775">
    <property type="entry name" value="WD40_repeat_CS"/>
</dbReference>
<feature type="compositionally biased region" description="Basic and acidic residues" evidence="9">
    <location>
        <begin position="114"/>
        <end position="126"/>
    </location>
</feature>
<evidence type="ECO:0000256" key="1">
    <source>
        <dbReference type="ARBA" id="ARBA00022517"/>
    </source>
</evidence>
<dbReference type="Pfam" id="PF00400">
    <property type="entry name" value="WD40"/>
    <property type="match status" value="4"/>
</dbReference>
<dbReference type="InterPro" id="IPR028598">
    <property type="entry name" value="BOP1/Erb1"/>
</dbReference>
<sequence length="756" mass="87330">MPKRKQESRKVRPEILPSKDENEFLLDKLQNEEDDMSDSDESVYSGLEEEADTDSEEGDEVKEINSEGEEENEESTDADDEDDSEEEEEEEEEEESSDEDELQIKQTKSSSDTNEDHAENEKGGDVVKEVRKKAVFEDVDTSDEEDIRNTVGNIPMEWYKDYLHIGYDLDGNKIGKKEQGDQLDNFLTKMEDPDYWRTVRDKVNMEDIKLTDEEIEIIQRIEGGQYADKDFDPYEPYVDHFTSETMIHPIKDNPSTKRSFTPSIWEHKKVMKIVRAIRNGWIKPKVKSDGQPKYYLIWGKDDRPNDHPMRWAAPKLKLPGHEESYNPPPEYLPTEEEKAAWEALDPEDRPQNYLSQKFDALRKVPGYSNFIQERFERCLDLYLCPRQRKVRLNINPEDLIPKLPRPKDLQPFPTTEGVRYKGHTDVVRCISVDPTGQWLASGSSDNTIRFWEVITGRCMKTLNVEGTVNSLEWNPQDTIPILVAAVDTDMFIINPGLGDKLLCKNIDNKMNTTSEDFQQSELATWSKCNKKDNELGFRLKISHSKPVKQVTWHGKGDYIAAVIPDGESKSVAIHQLSKGKSQCPFKKSKGQIQCVRFHPTRPFFFVATQRYIRVYNLQKQELTKKLVSGIKWISCLDIHPTGDNLIIGGYDKRLCWFDMDLSTKPYKTLRHHKRAIRQVTYHKQYPLFASSSDDGTVIISHGKVFSDLMQNPLIVPLKILRGHQVTNDLGVVDCQFHPHQPWVFSAGADKTIRLFT</sequence>
<dbReference type="SMART" id="SM00320">
    <property type="entry name" value="WD40"/>
    <property type="match status" value="7"/>
</dbReference>
<dbReference type="PROSITE" id="PS50082">
    <property type="entry name" value="WD_REPEATS_2"/>
    <property type="match status" value="1"/>
</dbReference>
<comment type="similarity">
    <text evidence="7">Belongs to the WD repeat BOP1/ERB1 family.</text>
</comment>
<evidence type="ECO:0000259" key="10">
    <source>
        <dbReference type="SMART" id="SM01035"/>
    </source>
</evidence>
<dbReference type="GO" id="GO:0043021">
    <property type="term" value="F:ribonucleoprotein complex binding"/>
    <property type="evidence" value="ECO:0007669"/>
    <property type="project" value="UniProtKB-UniRule"/>
</dbReference>
<dbReference type="PROSITE" id="PS00678">
    <property type="entry name" value="WD_REPEATS_1"/>
    <property type="match status" value="1"/>
</dbReference>
<keyword evidence="1 7" id="KW-0690">Ribosome biogenesis</keyword>
<evidence type="ECO:0000256" key="8">
    <source>
        <dbReference type="PROSITE-ProRule" id="PRU00221"/>
    </source>
</evidence>
<proteinExistence type="inferred from homology"/>
<dbReference type="GO" id="GO:0070545">
    <property type="term" value="C:PeBoW complex"/>
    <property type="evidence" value="ECO:0007669"/>
    <property type="project" value="TreeGrafter"/>
</dbReference>
<organism evidence="11 12">
    <name type="scientific">Clytia hemisphaerica</name>
    <dbReference type="NCBI Taxonomy" id="252671"/>
    <lineage>
        <taxon>Eukaryota</taxon>
        <taxon>Metazoa</taxon>
        <taxon>Cnidaria</taxon>
        <taxon>Hydrozoa</taxon>
        <taxon>Hydroidolina</taxon>
        <taxon>Leptothecata</taxon>
        <taxon>Obeliida</taxon>
        <taxon>Clytiidae</taxon>
        <taxon>Clytia</taxon>
    </lineage>
</organism>
<dbReference type="AlphaFoldDB" id="A0A7M5XCL6"/>
<feature type="compositionally biased region" description="Acidic residues" evidence="9">
    <location>
        <begin position="32"/>
        <end position="101"/>
    </location>
</feature>
<dbReference type="PANTHER" id="PTHR17605">
    <property type="entry name" value="RIBOSOME BIOGENESIS PROTEIN BOP1 BLOCK OF PROLIFERATION 1 PROTEIN"/>
    <property type="match status" value="1"/>
</dbReference>
<feature type="region of interest" description="Disordered" evidence="9">
    <location>
        <begin position="1"/>
        <end position="126"/>
    </location>
</feature>
<dbReference type="CDD" id="cd00200">
    <property type="entry name" value="WD40"/>
    <property type="match status" value="1"/>
</dbReference>
<accession>A0A7M5XCL6</accession>
<feature type="compositionally biased region" description="Basic and acidic residues" evidence="9">
    <location>
        <begin position="1"/>
        <end position="31"/>
    </location>
</feature>
<dbReference type="GO" id="GO:0000466">
    <property type="term" value="P:maturation of 5.8S rRNA from tricistronic rRNA transcript (SSU-rRNA, 5.8S rRNA, LSU-rRNA)"/>
    <property type="evidence" value="ECO:0007669"/>
    <property type="project" value="UniProtKB-UniRule"/>
</dbReference>
<dbReference type="PROSITE" id="PS50294">
    <property type="entry name" value="WD_REPEATS_REGION"/>
    <property type="match status" value="1"/>
</dbReference>
<evidence type="ECO:0000256" key="6">
    <source>
        <dbReference type="ARBA" id="ARBA00055102"/>
    </source>
</evidence>
<dbReference type="EnsemblMetazoa" id="CLYHEMT020992.1">
    <property type="protein sequence ID" value="CLYHEMP020992.1"/>
    <property type="gene ID" value="CLYHEMG020992"/>
</dbReference>
<dbReference type="InterPro" id="IPR012953">
    <property type="entry name" value="BOP1_N_dom"/>
</dbReference>
<keyword evidence="2 7" id="KW-0698">rRNA processing</keyword>
<evidence type="ECO:0000256" key="7">
    <source>
        <dbReference type="HAMAP-Rule" id="MF_03027"/>
    </source>
</evidence>
<keyword evidence="12" id="KW-1185">Reference proteome</keyword>
<dbReference type="Proteomes" id="UP000594262">
    <property type="component" value="Unplaced"/>
</dbReference>
<dbReference type="InterPro" id="IPR036322">
    <property type="entry name" value="WD40_repeat_dom_sf"/>
</dbReference>
<dbReference type="RefSeq" id="XP_066921058.1">
    <property type="nucleotide sequence ID" value="XM_067064957.1"/>
</dbReference>
<dbReference type="OrthoDB" id="5571054at2759"/>
<dbReference type="PANTHER" id="PTHR17605:SF0">
    <property type="entry name" value="RIBOSOME BIOGENESIS PROTEIN BOP1"/>
    <property type="match status" value="1"/>
</dbReference>
<dbReference type="InterPro" id="IPR001680">
    <property type="entry name" value="WD40_rpt"/>
</dbReference>
<comment type="function">
    <text evidence="7">Required for maturation of ribosomal RNAs and formation of the large ribosomal subunit.</text>
</comment>
<dbReference type="SUPFAM" id="SSF50978">
    <property type="entry name" value="WD40 repeat-like"/>
    <property type="match status" value="1"/>
</dbReference>
<evidence type="ECO:0000313" key="12">
    <source>
        <dbReference type="Proteomes" id="UP000594262"/>
    </source>
</evidence>
<dbReference type="SMART" id="SM01035">
    <property type="entry name" value="BOP1NT"/>
    <property type="match status" value="1"/>
</dbReference>
<comment type="function">
    <text evidence="6">Component of the PeBoW complex, which is required for maturation of 28S and 5.8S ribosomal RNAs and formation of the 60S ribosome.</text>
</comment>
<dbReference type="Pfam" id="PF08145">
    <property type="entry name" value="BOP1NT"/>
    <property type="match status" value="1"/>
</dbReference>
<dbReference type="HAMAP" id="MF_03027">
    <property type="entry name" value="BOP1"/>
    <property type="match status" value="1"/>
</dbReference>
<keyword evidence="3 8" id="KW-0853">WD repeat</keyword>
<evidence type="ECO:0000256" key="4">
    <source>
        <dbReference type="ARBA" id="ARBA00022737"/>
    </source>
</evidence>
<keyword evidence="4" id="KW-0677">Repeat</keyword>
<reference evidence="11" key="1">
    <citation type="submission" date="2021-01" db="UniProtKB">
        <authorList>
            <consortium name="EnsemblMetazoa"/>
        </authorList>
    </citation>
    <scope>IDENTIFICATION</scope>
</reference>
<comment type="subcellular location">
    <subcellularLocation>
        <location evidence="7">Nucleus</location>
        <location evidence="7">Nucleolus</location>
    </subcellularLocation>
    <subcellularLocation>
        <location evidence="7">Nucleus</location>
        <location evidence="7">Nucleoplasm</location>
    </subcellularLocation>
</comment>
<dbReference type="GO" id="GO:0005654">
    <property type="term" value="C:nucleoplasm"/>
    <property type="evidence" value="ECO:0007669"/>
    <property type="project" value="UniProtKB-SubCell"/>
</dbReference>
<evidence type="ECO:0000256" key="9">
    <source>
        <dbReference type="SAM" id="MobiDB-lite"/>
    </source>
</evidence>
<dbReference type="GeneID" id="136808419"/>
<dbReference type="FunFam" id="2.130.10.10:FF:000061">
    <property type="entry name" value="Ribosome biogenesis protein BOP1 homolog"/>
    <property type="match status" value="1"/>
</dbReference>
<keyword evidence="5 7" id="KW-0539">Nucleus</keyword>
<evidence type="ECO:0000313" key="11">
    <source>
        <dbReference type="EnsemblMetazoa" id="CLYHEMP020992.1"/>
    </source>
</evidence>
<dbReference type="Gene3D" id="2.130.10.10">
    <property type="entry name" value="YVTN repeat-like/Quinoprotein amine dehydrogenase"/>
    <property type="match status" value="1"/>
</dbReference>
<feature type="domain" description="BOP1 N-terminal" evidence="10">
    <location>
        <begin position="159"/>
        <end position="413"/>
    </location>
</feature>
<dbReference type="GO" id="GO:0000463">
    <property type="term" value="P:maturation of LSU-rRNA from tricistronic rRNA transcript (SSU-rRNA, 5.8S rRNA, LSU-rRNA)"/>
    <property type="evidence" value="ECO:0007669"/>
    <property type="project" value="UniProtKB-UniRule"/>
</dbReference>
<name>A0A7M5XCL6_9CNID</name>
<evidence type="ECO:0000256" key="5">
    <source>
        <dbReference type="ARBA" id="ARBA00023242"/>
    </source>
</evidence>